<evidence type="ECO:0008006" key="3">
    <source>
        <dbReference type="Google" id="ProtNLM"/>
    </source>
</evidence>
<reference evidence="2" key="1">
    <citation type="journal article" date="2019" name="Int. J. Syst. Evol. Microbiol.">
        <title>The Global Catalogue of Microorganisms (GCM) 10K type strain sequencing project: providing services to taxonomists for standard genome sequencing and annotation.</title>
        <authorList>
            <consortium name="The Broad Institute Genomics Platform"/>
            <consortium name="The Broad Institute Genome Sequencing Center for Infectious Disease"/>
            <person name="Wu L."/>
            <person name="Ma J."/>
        </authorList>
    </citation>
    <scope>NUCLEOTIDE SEQUENCE [LARGE SCALE GENOMIC DNA]</scope>
    <source>
        <strain evidence="2">JCM 11896</strain>
    </source>
</reference>
<protein>
    <recommendedName>
        <fullName evidence="3">DUF385 domain-containing protein</fullName>
    </recommendedName>
</protein>
<gene>
    <name evidence="1" type="ORF">GCM10009613_49650</name>
</gene>
<accession>A0ABP4IWC6</accession>
<organism evidence="1 2">
    <name type="scientific">Pseudonocardia kongjuensis</name>
    <dbReference type="NCBI Taxonomy" id="102227"/>
    <lineage>
        <taxon>Bacteria</taxon>
        <taxon>Bacillati</taxon>
        <taxon>Actinomycetota</taxon>
        <taxon>Actinomycetes</taxon>
        <taxon>Pseudonocardiales</taxon>
        <taxon>Pseudonocardiaceae</taxon>
        <taxon>Pseudonocardia</taxon>
    </lineage>
</organism>
<proteinExistence type="predicted"/>
<comment type="caution">
    <text evidence="1">The sequence shown here is derived from an EMBL/GenBank/DDBJ whole genome shotgun (WGS) entry which is preliminary data.</text>
</comment>
<evidence type="ECO:0000313" key="1">
    <source>
        <dbReference type="EMBL" id="GAA1397261.1"/>
    </source>
</evidence>
<dbReference type="Proteomes" id="UP001501414">
    <property type="component" value="Unassembled WGS sequence"/>
</dbReference>
<evidence type="ECO:0000313" key="2">
    <source>
        <dbReference type="Proteomes" id="UP001501414"/>
    </source>
</evidence>
<dbReference type="EMBL" id="BAAAJK010000034">
    <property type="protein sequence ID" value="GAA1397261.1"/>
    <property type="molecule type" value="Genomic_DNA"/>
</dbReference>
<dbReference type="Gene3D" id="2.30.110.10">
    <property type="entry name" value="Electron Transport, Fmn-binding Protein, Chain A"/>
    <property type="match status" value="1"/>
</dbReference>
<sequence>MSVVQTVARPFNAVVDALLRSPRLRGLVQGRMTVLTYTGRRSGREVRLPVGYERGGPERVLVRVGLPYRKTWWRNFTGDGHPVTVLLDGRERVGHGVVVRDAGRVTVDVTLEP</sequence>
<dbReference type="InterPro" id="IPR012349">
    <property type="entry name" value="Split_barrel_FMN-bd"/>
</dbReference>
<keyword evidence="2" id="KW-1185">Reference proteome</keyword>
<name>A0ABP4IWC6_9PSEU</name>